<dbReference type="Gene3D" id="3.40.50.2000">
    <property type="entry name" value="Glycogen Phosphorylase B"/>
    <property type="match status" value="2"/>
</dbReference>
<dbReference type="InterPro" id="IPR028098">
    <property type="entry name" value="Glyco_trans_4-like_N"/>
</dbReference>
<dbReference type="PANTHER" id="PTHR46401:SF2">
    <property type="entry name" value="GLYCOSYLTRANSFERASE WBBK-RELATED"/>
    <property type="match status" value="1"/>
</dbReference>
<dbReference type="InterPro" id="IPR001296">
    <property type="entry name" value="Glyco_trans_1"/>
</dbReference>
<dbReference type="Pfam" id="PF00534">
    <property type="entry name" value="Glycos_transf_1"/>
    <property type="match status" value="1"/>
</dbReference>
<feature type="domain" description="Glycosyltransferase subfamily 4-like N-terminal" evidence="3">
    <location>
        <begin position="13"/>
        <end position="175"/>
    </location>
</feature>
<feature type="domain" description="Glycosyl transferase family 1" evidence="2">
    <location>
        <begin position="186"/>
        <end position="353"/>
    </location>
</feature>
<evidence type="ECO:0000259" key="3">
    <source>
        <dbReference type="Pfam" id="PF13439"/>
    </source>
</evidence>
<organism evidence="4 5">
    <name type="scientific">Natronobacterium lacisalsi AJ5</name>
    <dbReference type="NCBI Taxonomy" id="358396"/>
    <lineage>
        <taxon>Archaea</taxon>
        <taxon>Methanobacteriati</taxon>
        <taxon>Methanobacteriota</taxon>
        <taxon>Stenosarchaea group</taxon>
        <taxon>Halobacteria</taxon>
        <taxon>Halobacteriales</taxon>
        <taxon>Natrialbaceae</taxon>
        <taxon>Natronobacterium</taxon>
    </lineage>
</organism>
<dbReference type="Proteomes" id="UP000186547">
    <property type="component" value="Chromosome"/>
</dbReference>
<dbReference type="CDD" id="cd03809">
    <property type="entry name" value="GT4_MtfB-like"/>
    <property type="match status" value="1"/>
</dbReference>
<evidence type="ECO:0008006" key="6">
    <source>
        <dbReference type="Google" id="ProtNLM"/>
    </source>
</evidence>
<dbReference type="EMBL" id="CP019285">
    <property type="protein sequence ID" value="APW98883.1"/>
    <property type="molecule type" value="Genomic_DNA"/>
</dbReference>
<dbReference type="AlphaFoldDB" id="A0A1P8LSV9"/>
<reference evidence="4 5" key="1">
    <citation type="journal article" date="2011" name="J. Bacteriol.">
        <title>Genome sequence of Halobiforma lacisalsi AJ5, an extremely halophilic archaeon which harbors a bop gene.</title>
        <authorList>
            <person name="Jiang X."/>
            <person name="Wang S."/>
            <person name="Cheng H."/>
            <person name="Huo Y."/>
            <person name="Zhang X."/>
            <person name="Zhu X."/>
            <person name="Han X."/>
            <person name="Ni P."/>
            <person name="Wu M."/>
        </authorList>
    </citation>
    <scope>NUCLEOTIDE SEQUENCE [LARGE SCALE GENOMIC DNA]</scope>
    <source>
        <strain evidence="4 5">AJ5</strain>
    </source>
</reference>
<accession>A0A1P8LSV9</accession>
<evidence type="ECO:0000313" key="4">
    <source>
        <dbReference type="EMBL" id="APW98883.1"/>
    </source>
</evidence>
<dbReference type="SUPFAM" id="SSF53756">
    <property type="entry name" value="UDP-Glycosyltransferase/glycogen phosphorylase"/>
    <property type="match status" value="1"/>
</dbReference>
<sequence length="375" mass="42382">MNIAVNGLPFNRGGGTTYLKNVLPRLAETDDQYYIFVSSNQSDIPEIDEGNIEYIEIKFPVNFILLRLLYEQLLFPLHLQKYNIDILYSPTDITTLISPCPTIIAFRNPNPYAVDRSRSLKLQLRHLVHRSLAKLSARRSSKVIFVSEYFQNLVQSSIDIDSEKCTLIYHGIDVDMFSEPIVPQDDKVKNIANKEPGYILCVSTIYPHKNYEALINGFAKLPTDLQKKHPLVIAGGTPKPSYFNSLMDLVQEHGIGDDIVFLGRIDYQAIPYLFSHATVSVLPSKLETFGHPLVESMAAETPVIASRTSAIPEIVDDAALLFDPDDPTDLMKSLEKILTSEELQEQLAKDGKHRARDFSWEKTVKDTHKLFQSVV</sequence>
<evidence type="ECO:0000256" key="1">
    <source>
        <dbReference type="ARBA" id="ARBA00022679"/>
    </source>
</evidence>
<proteinExistence type="predicted"/>
<gene>
    <name evidence="4" type="ORF">CHINAEXTREME_14355</name>
</gene>
<name>A0A1P8LSV9_NATLA</name>
<dbReference type="PANTHER" id="PTHR46401">
    <property type="entry name" value="GLYCOSYLTRANSFERASE WBBK-RELATED"/>
    <property type="match status" value="1"/>
</dbReference>
<evidence type="ECO:0000259" key="2">
    <source>
        <dbReference type="Pfam" id="PF00534"/>
    </source>
</evidence>
<dbReference type="KEGG" id="hlc:CHINAEXTREME14355"/>
<dbReference type="RefSeq" id="WP_076738745.1">
    <property type="nucleotide sequence ID" value="NZ_AOLZ01000079.1"/>
</dbReference>
<dbReference type="Pfam" id="PF13439">
    <property type="entry name" value="Glyco_transf_4"/>
    <property type="match status" value="1"/>
</dbReference>
<evidence type="ECO:0000313" key="5">
    <source>
        <dbReference type="Proteomes" id="UP000186547"/>
    </source>
</evidence>
<protein>
    <recommendedName>
        <fullName evidence="6">Group 1 glycosyl transferase</fullName>
    </recommendedName>
</protein>
<keyword evidence="1" id="KW-0808">Transferase</keyword>
<dbReference type="GeneID" id="30922329"/>
<dbReference type="GO" id="GO:0016757">
    <property type="term" value="F:glycosyltransferase activity"/>
    <property type="evidence" value="ECO:0007669"/>
    <property type="project" value="InterPro"/>
</dbReference>